<feature type="compositionally biased region" description="Pro residues" evidence="1">
    <location>
        <begin position="164"/>
        <end position="188"/>
    </location>
</feature>
<evidence type="ECO:0000313" key="3">
    <source>
        <dbReference type="EMBL" id="GFE92958.1"/>
    </source>
</evidence>
<dbReference type="Proteomes" id="UP000548726">
    <property type="component" value="Unassembled WGS sequence"/>
</dbReference>
<feature type="compositionally biased region" description="Low complexity" evidence="1">
    <location>
        <begin position="152"/>
        <end position="161"/>
    </location>
</feature>
<dbReference type="InterPro" id="IPR036737">
    <property type="entry name" value="OmpA-like_sf"/>
</dbReference>
<dbReference type="Pfam" id="PF00691">
    <property type="entry name" value="OmpA"/>
    <property type="match status" value="1"/>
</dbReference>
<dbReference type="SUPFAM" id="SSF103088">
    <property type="entry name" value="OmpA-like"/>
    <property type="match status" value="1"/>
</dbReference>
<dbReference type="EMBL" id="BLJP01000002">
    <property type="protein sequence ID" value="GFE92958.1"/>
    <property type="molecule type" value="Genomic_DNA"/>
</dbReference>
<accession>A0A6V8I5M8</accession>
<gene>
    <name evidence="3" type="ORF">DmAi_10170</name>
</gene>
<dbReference type="InterPro" id="IPR006665">
    <property type="entry name" value="OmpA-like"/>
</dbReference>
<protein>
    <recommendedName>
        <fullName evidence="2">OmpA-like domain-containing protein</fullName>
    </recommendedName>
</protein>
<feature type="domain" description="OmpA-like" evidence="2">
    <location>
        <begin position="221"/>
        <end position="300"/>
    </location>
</feature>
<organism evidence="3 4">
    <name type="scientific">Acetobacter persici</name>
    <dbReference type="NCBI Taxonomy" id="1076596"/>
    <lineage>
        <taxon>Bacteria</taxon>
        <taxon>Pseudomonadati</taxon>
        <taxon>Pseudomonadota</taxon>
        <taxon>Alphaproteobacteria</taxon>
        <taxon>Acetobacterales</taxon>
        <taxon>Acetobacteraceae</taxon>
        <taxon>Acetobacter</taxon>
    </lineage>
</organism>
<reference evidence="3 4" key="1">
    <citation type="journal article" date="2020" name="Cell Rep.">
        <title>Local necrotic cells trigger systemic immune activation via gut microbiome dysbiosis in Drosophila.</title>
        <authorList>
            <person name="Kosakamoto H."/>
            <person name="Yamauchi T."/>
            <person name="Akuzawa-Tokita Y."/>
            <person name="Nishimura K."/>
            <person name="Soga T."/>
            <person name="Murakami T."/>
            <person name="Mori H."/>
            <person name="Yamamoto K."/>
            <person name="Miyazaki R."/>
            <person name="Koto A."/>
            <person name="Miura M."/>
            <person name="Obata F."/>
        </authorList>
    </citation>
    <scope>NUCLEOTIDE SEQUENCE [LARGE SCALE GENOMIC DNA]</scope>
    <source>
        <strain evidence="3 4">Ai</strain>
    </source>
</reference>
<sequence length="322" mass="32824">MPHIRPFRRIKDHRERRSAIPPRPSSGLVLPAMHNAHLRPRRLTGLCALLLLPTTLAHAQVVTNTQALDKLASKPAAPATPAHSAPHPAPHKAKPTPKRTAKQPAAEPALTHPATPAAAGAGTGAPSAQGASPTPPNAPATHAGTGTGTGTGTTATPAAGPVKPAHPAPPATIPLAPPPVPQLTPAPPDVELHPFPMPAQPAIDEKATGTVSAIPGGVRITFAAGAATLNPETHQALLAFGQALSEKPHARALIDAYSSGAVDDPSMPRRMALSRGLAARSVLMNGGIASTRIYLRVIGLPKAPAANGGQDYIDIYQSDAVP</sequence>
<feature type="region of interest" description="Disordered" evidence="1">
    <location>
        <begin position="72"/>
        <end position="196"/>
    </location>
</feature>
<evidence type="ECO:0000256" key="1">
    <source>
        <dbReference type="SAM" id="MobiDB-lite"/>
    </source>
</evidence>
<feature type="compositionally biased region" description="Low complexity" evidence="1">
    <location>
        <begin position="102"/>
        <end position="132"/>
    </location>
</feature>
<feature type="compositionally biased region" description="Basic residues" evidence="1">
    <location>
        <begin position="1"/>
        <end position="11"/>
    </location>
</feature>
<evidence type="ECO:0000259" key="2">
    <source>
        <dbReference type="Pfam" id="PF00691"/>
    </source>
</evidence>
<keyword evidence="4" id="KW-1185">Reference proteome</keyword>
<dbReference type="AlphaFoldDB" id="A0A6V8I5M8"/>
<feature type="compositionally biased region" description="Basic residues" evidence="1">
    <location>
        <begin position="89"/>
        <end position="101"/>
    </location>
</feature>
<feature type="compositionally biased region" description="Low complexity" evidence="1">
    <location>
        <begin position="73"/>
        <end position="86"/>
    </location>
</feature>
<evidence type="ECO:0000313" key="4">
    <source>
        <dbReference type="Proteomes" id="UP000548726"/>
    </source>
</evidence>
<name>A0A6V8I5M8_9PROT</name>
<feature type="region of interest" description="Disordered" evidence="1">
    <location>
        <begin position="1"/>
        <end position="28"/>
    </location>
</feature>
<proteinExistence type="predicted"/>
<comment type="caution">
    <text evidence="3">The sequence shown here is derived from an EMBL/GenBank/DDBJ whole genome shotgun (WGS) entry which is preliminary data.</text>
</comment>